<organism evidence="1 2">
    <name type="scientific">Miscanthus lutarioriparius</name>
    <dbReference type="NCBI Taxonomy" id="422564"/>
    <lineage>
        <taxon>Eukaryota</taxon>
        <taxon>Viridiplantae</taxon>
        <taxon>Streptophyta</taxon>
        <taxon>Embryophyta</taxon>
        <taxon>Tracheophyta</taxon>
        <taxon>Spermatophyta</taxon>
        <taxon>Magnoliopsida</taxon>
        <taxon>Liliopsida</taxon>
        <taxon>Poales</taxon>
        <taxon>Poaceae</taxon>
        <taxon>PACMAD clade</taxon>
        <taxon>Panicoideae</taxon>
        <taxon>Andropogonodae</taxon>
        <taxon>Andropogoneae</taxon>
        <taxon>Saccharinae</taxon>
        <taxon>Miscanthus</taxon>
    </lineage>
</organism>
<dbReference type="AlphaFoldDB" id="A0A811PZE6"/>
<protein>
    <submittedName>
        <fullName evidence="1">Uncharacterized protein</fullName>
    </submittedName>
</protein>
<dbReference type="Proteomes" id="UP000604825">
    <property type="component" value="Unassembled WGS sequence"/>
</dbReference>
<proteinExistence type="predicted"/>
<reference evidence="1" key="1">
    <citation type="submission" date="2020-10" db="EMBL/GenBank/DDBJ databases">
        <authorList>
            <person name="Han B."/>
            <person name="Lu T."/>
            <person name="Zhao Q."/>
            <person name="Huang X."/>
            <person name="Zhao Y."/>
        </authorList>
    </citation>
    <scope>NUCLEOTIDE SEQUENCE</scope>
</reference>
<gene>
    <name evidence="1" type="ORF">NCGR_LOCUS35634</name>
</gene>
<accession>A0A811PZE6</accession>
<comment type="caution">
    <text evidence="1">The sequence shown here is derived from an EMBL/GenBank/DDBJ whole genome shotgun (WGS) entry which is preliminary data.</text>
</comment>
<dbReference type="EMBL" id="CAJGYO010000008">
    <property type="protein sequence ID" value="CAD6251901.1"/>
    <property type="molecule type" value="Genomic_DNA"/>
</dbReference>
<keyword evidence="2" id="KW-1185">Reference proteome</keyword>
<evidence type="ECO:0000313" key="1">
    <source>
        <dbReference type="EMBL" id="CAD6251901.1"/>
    </source>
</evidence>
<evidence type="ECO:0000313" key="2">
    <source>
        <dbReference type="Proteomes" id="UP000604825"/>
    </source>
</evidence>
<sequence>MAYYRFVATALLLRQCQRWHKMQSRQQQHSQPACPSSFLSTYREQAGQGCRWCRIEPPMTLIGCLLAVAADSDGEGSAAASNETLATVFTQIWLAQTNIGLQLQRCLLNEKNLIQDEYGNCTDKTRNIFCKVVLNSAMPAADAKLRQKSDLNEPVYDTHGETYSQMTSSATRAGKARGYFGLWCIQKGTVD</sequence>
<name>A0A811PZE6_9POAL</name>